<organism evidence="2">
    <name type="scientific">Kitasatospora camelliae</name>
    <dbReference type="NCBI Taxonomy" id="3156397"/>
    <lineage>
        <taxon>Bacteria</taxon>
        <taxon>Bacillati</taxon>
        <taxon>Actinomycetota</taxon>
        <taxon>Actinomycetes</taxon>
        <taxon>Kitasatosporales</taxon>
        <taxon>Streptomycetaceae</taxon>
        <taxon>Kitasatospora</taxon>
    </lineage>
</organism>
<reference evidence="2" key="1">
    <citation type="submission" date="2024-06" db="EMBL/GenBank/DDBJ databases">
        <title>The genome sequences of Kitasatospora sp. strain HUAS MG31.</title>
        <authorList>
            <person name="Mo P."/>
        </authorList>
    </citation>
    <scope>NUCLEOTIDE SEQUENCE</scope>
    <source>
        <strain evidence="2">HUAS MG31</strain>
    </source>
</reference>
<accession>A0AAU8JQR0</accession>
<protein>
    <submittedName>
        <fullName evidence="2">Uncharacterized protein</fullName>
    </submittedName>
</protein>
<dbReference type="AlphaFoldDB" id="A0AAU8JQR0"/>
<gene>
    <name evidence="2" type="ORF">ABWK59_06780</name>
</gene>
<feature type="region of interest" description="Disordered" evidence="1">
    <location>
        <begin position="31"/>
        <end position="67"/>
    </location>
</feature>
<evidence type="ECO:0000313" key="2">
    <source>
        <dbReference type="EMBL" id="XCM78655.1"/>
    </source>
</evidence>
<evidence type="ECO:0000256" key="1">
    <source>
        <dbReference type="SAM" id="MobiDB-lite"/>
    </source>
</evidence>
<dbReference type="KEGG" id="kcm:ABWK59_06780"/>
<dbReference type="EMBL" id="CP159872">
    <property type="protein sequence ID" value="XCM78655.1"/>
    <property type="molecule type" value="Genomic_DNA"/>
</dbReference>
<dbReference type="RefSeq" id="WP_354638721.1">
    <property type="nucleotide sequence ID" value="NZ_CP159872.1"/>
</dbReference>
<proteinExistence type="predicted"/>
<name>A0AAU8JQR0_9ACTN</name>
<sequence length="67" mass="7781">MLGRRTRRDGAADAIADLVADARRLDYGRGYADHHLGSADPDRVPPQRDRRPHPHLSPVVERYYRYR</sequence>
<feature type="compositionally biased region" description="Basic and acidic residues" evidence="1">
    <location>
        <begin position="31"/>
        <end position="49"/>
    </location>
</feature>